<proteinExistence type="predicted"/>
<evidence type="ECO:0000256" key="3">
    <source>
        <dbReference type="ARBA" id="ARBA00022741"/>
    </source>
</evidence>
<feature type="non-terminal residue" evidence="8">
    <location>
        <position position="230"/>
    </location>
</feature>
<dbReference type="Pfam" id="PF25596">
    <property type="entry name" value="CPSase_L_D1"/>
    <property type="match status" value="1"/>
</dbReference>
<organism evidence="8">
    <name type="scientific">marine metagenome</name>
    <dbReference type="NCBI Taxonomy" id="408172"/>
    <lineage>
        <taxon>unclassified sequences</taxon>
        <taxon>metagenomes</taxon>
        <taxon>ecological metagenomes</taxon>
    </lineage>
</organism>
<evidence type="ECO:0000256" key="1">
    <source>
        <dbReference type="ARBA" id="ARBA00022598"/>
    </source>
</evidence>
<gene>
    <name evidence="8" type="ORF">METZ01_LOCUS510427</name>
</gene>
<dbReference type="InterPro" id="IPR005480">
    <property type="entry name" value="CPSase_lsu_oligo"/>
</dbReference>
<dbReference type="EMBL" id="UINC01226894">
    <property type="protein sequence ID" value="SVE57573.1"/>
    <property type="molecule type" value="Genomic_DNA"/>
</dbReference>
<dbReference type="SUPFAM" id="SSF48108">
    <property type="entry name" value="Carbamoyl phosphate synthetase, large subunit connection domain"/>
    <property type="match status" value="1"/>
</dbReference>
<dbReference type="GO" id="GO:0005524">
    <property type="term" value="F:ATP binding"/>
    <property type="evidence" value="ECO:0007669"/>
    <property type="project" value="UniProtKB-KW"/>
</dbReference>
<dbReference type="InterPro" id="IPR005479">
    <property type="entry name" value="CPAse_ATP-bd"/>
</dbReference>
<dbReference type="InterPro" id="IPR016185">
    <property type="entry name" value="PreATP-grasp_dom_sf"/>
</dbReference>
<dbReference type="InterPro" id="IPR005483">
    <property type="entry name" value="CPSase_dom"/>
</dbReference>
<dbReference type="PROSITE" id="PS00866">
    <property type="entry name" value="CPSASE_1"/>
    <property type="match status" value="1"/>
</dbReference>
<keyword evidence="1" id="KW-0436">Ligase</keyword>
<dbReference type="SMART" id="SM01096">
    <property type="entry name" value="CPSase_L_D3"/>
    <property type="match status" value="1"/>
</dbReference>
<dbReference type="SUPFAM" id="SSF52440">
    <property type="entry name" value="PreATP-grasp domain"/>
    <property type="match status" value="1"/>
</dbReference>
<feature type="domain" description="ATP-grasp" evidence="7">
    <location>
        <begin position="162"/>
        <end position="216"/>
    </location>
</feature>
<keyword evidence="4" id="KW-0067">ATP-binding</keyword>
<evidence type="ECO:0000256" key="6">
    <source>
        <dbReference type="ARBA" id="ARBA00047359"/>
    </source>
</evidence>
<evidence type="ECO:0000256" key="4">
    <source>
        <dbReference type="ARBA" id="ARBA00022840"/>
    </source>
</evidence>
<dbReference type="PRINTS" id="PR00098">
    <property type="entry name" value="CPSASE"/>
</dbReference>
<dbReference type="EC" id="6.3.4.16" evidence="5"/>
<dbReference type="GO" id="GO:0004088">
    <property type="term" value="F:carbamoyl-phosphate synthase (glutamine-hydrolyzing) activity"/>
    <property type="evidence" value="ECO:0007669"/>
    <property type="project" value="TreeGrafter"/>
</dbReference>
<feature type="non-terminal residue" evidence="8">
    <location>
        <position position="1"/>
    </location>
</feature>
<evidence type="ECO:0000256" key="5">
    <source>
        <dbReference type="ARBA" id="ARBA00044063"/>
    </source>
</evidence>
<comment type="catalytic activity">
    <reaction evidence="6">
        <text>hydrogencarbonate + NH4(+) + 2 ATP = carbamoyl phosphate + 2 ADP + phosphate + 2 H(+)</text>
        <dbReference type="Rhea" id="RHEA:18029"/>
        <dbReference type="ChEBI" id="CHEBI:15378"/>
        <dbReference type="ChEBI" id="CHEBI:17544"/>
        <dbReference type="ChEBI" id="CHEBI:28938"/>
        <dbReference type="ChEBI" id="CHEBI:30616"/>
        <dbReference type="ChEBI" id="CHEBI:43474"/>
        <dbReference type="ChEBI" id="CHEBI:58228"/>
        <dbReference type="ChEBI" id="CHEBI:456216"/>
        <dbReference type="EC" id="6.3.4.16"/>
    </reaction>
</comment>
<reference evidence="8" key="1">
    <citation type="submission" date="2018-05" db="EMBL/GenBank/DDBJ databases">
        <authorList>
            <person name="Lanie J.A."/>
            <person name="Ng W.-L."/>
            <person name="Kazmierczak K.M."/>
            <person name="Andrzejewski T.M."/>
            <person name="Davidsen T.M."/>
            <person name="Wayne K.J."/>
            <person name="Tettelin H."/>
            <person name="Glass J.I."/>
            <person name="Rusch D."/>
            <person name="Podicherti R."/>
            <person name="Tsui H.-C.T."/>
            <person name="Winkler M.E."/>
        </authorList>
    </citation>
    <scope>NUCLEOTIDE SEQUENCE</scope>
</reference>
<name>A0A383EM83_9ZZZZ</name>
<dbReference type="Gene3D" id="3.30.1490.20">
    <property type="entry name" value="ATP-grasp fold, A domain"/>
    <property type="match status" value="1"/>
</dbReference>
<evidence type="ECO:0000313" key="8">
    <source>
        <dbReference type="EMBL" id="SVE57573.1"/>
    </source>
</evidence>
<dbReference type="PANTHER" id="PTHR11405:SF53">
    <property type="entry name" value="CARBAMOYL-PHOSPHATE SYNTHASE [AMMONIA], MITOCHONDRIAL"/>
    <property type="match status" value="1"/>
</dbReference>
<dbReference type="GO" id="GO:0006541">
    <property type="term" value="P:glutamine metabolic process"/>
    <property type="evidence" value="ECO:0007669"/>
    <property type="project" value="TreeGrafter"/>
</dbReference>
<dbReference type="SUPFAM" id="SSF56059">
    <property type="entry name" value="Glutathione synthetase ATP-binding domain-like"/>
    <property type="match status" value="1"/>
</dbReference>
<dbReference type="InterPro" id="IPR036897">
    <property type="entry name" value="CarbamoylP_synth_lsu_oligo_sf"/>
</dbReference>
<keyword evidence="3" id="KW-0547">Nucleotide-binding</keyword>
<dbReference type="InterPro" id="IPR058047">
    <property type="entry name" value="CPSase_preATP-grasp"/>
</dbReference>
<dbReference type="Gene3D" id="3.40.50.20">
    <property type="match status" value="1"/>
</dbReference>
<evidence type="ECO:0000256" key="2">
    <source>
        <dbReference type="ARBA" id="ARBA00022737"/>
    </source>
</evidence>
<dbReference type="GO" id="GO:0046872">
    <property type="term" value="F:metal ion binding"/>
    <property type="evidence" value="ECO:0007669"/>
    <property type="project" value="InterPro"/>
</dbReference>
<dbReference type="GO" id="GO:0004087">
    <property type="term" value="F:carbamoyl-phosphate synthase (ammonia) activity"/>
    <property type="evidence" value="ECO:0007669"/>
    <property type="project" value="UniProtKB-EC"/>
</dbReference>
<keyword evidence="2" id="KW-0677">Repeat</keyword>
<dbReference type="InterPro" id="IPR013815">
    <property type="entry name" value="ATP_grasp_subdomain_1"/>
</dbReference>
<protein>
    <recommendedName>
        <fullName evidence="5">carbamoyl-phosphate synthase (ammonia)</fullName>
        <ecNumber evidence="5">6.3.4.16</ecNumber>
    </recommendedName>
</protein>
<dbReference type="GO" id="GO:0005737">
    <property type="term" value="C:cytoplasm"/>
    <property type="evidence" value="ECO:0007669"/>
    <property type="project" value="TreeGrafter"/>
</dbReference>
<evidence type="ECO:0000259" key="7">
    <source>
        <dbReference type="PROSITE" id="PS50975"/>
    </source>
</evidence>
<dbReference type="PROSITE" id="PS50975">
    <property type="entry name" value="ATP_GRASP"/>
    <property type="match status" value="1"/>
</dbReference>
<dbReference type="Gene3D" id="3.30.470.20">
    <property type="entry name" value="ATP-grasp fold, B domain"/>
    <property type="match status" value="1"/>
</dbReference>
<dbReference type="Pfam" id="PF02786">
    <property type="entry name" value="CPSase_L_D2"/>
    <property type="match status" value="1"/>
</dbReference>
<accession>A0A383EM83</accession>
<sequence>RMKDGIETSFRLVDTCAAEFEAFTPYFYSSYGDENELVRSTKKKVMILGGGPNRIGQGIEFDYCCVHASFALREAGIETVMVNSNPETVSTDYDVSDRLYFEPLTLEDVLEIYRQEECDGAIVQYGGQTPLNLAEGLKANGVEVIGTSPESIDLAEDREKFKRILDEIDLRQPVNETALDPDAARAAASRIGYPVLLRPSFVLGGRGMFIVYDEKELDKVLAETFAVAPG</sequence>
<dbReference type="AlphaFoldDB" id="A0A383EM83"/>
<dbReference type="PANTHER" id="PTHR11405">
    <property type="entry name" value="CARBAMOYLTRANSFERASE FAMILY MEMBER"/>
    <property type="match status" value="1"/>
</dbReference>
<dbReference type="InterPro" id="IPR011761">
    <property type="entry name" value="ATP-grasp"/>
</dbReference>
<dbReference type="FunFam" id="3.40.50.20:FF:000003">
    <property type="entry name" value="Carbamoyl-phosphate synthase large chain"/>
    <property type="match status" value="1"/>
</dbReference>